<gene>
    <name evidence="1" type="ORF">LCGC14_3130710</name>
</gene>
<protein>
    <submittedName>
        <fullName evidence="1">Uncharacterized protein</fullName>
    </submittedName>
</protein>
<reference evidence="1" key="1">
    <citation type="journal article" date="2015" name="Nature">
        <title>Complex archaea that bridge the gap between prokaryotes and eukaryotes.</title>
        <authorList>
            <person name="Spang A."/>
            <person name="Saw J.H."/>
            <person name="Jorgensen S.L."/>
            <person name="Zaremba-Niedzwiedzka K."/>
            <person name="Martijn J."/>
            <person name="Lind A.E."/>
            <person name="van Eijk R."/>
            <person name="Schleper C."/>
            <person name="Guy L."/>
            <person name="Ettema T.J."/>
        </authorList>
    </citation>
    <scope>NUCLEOTIDE SEQUENCE</scope>
</reference>
<sequence length="31" mass="3415">KGRFLQDDGTFLATCGDAATKCYAFTIPKFQ</sequence>
<organism evidence="1">
    <name type="scientific">marine sediment metagenome</name>
    <dbReference type="NCBI Taxonomy" id="412755"/>
    <lineage>
        <taxon>unclassified sequences</taxon>
        <taxon>metagenomes</taxon>
        <taxon>ecological metagenomes</taxon>
    </lineage>
</organism>
<feature type="non-terminal residue" evidence="1">
    <location>
        <position position="1"/>
    </location>
</feature>
<proteinExistence type="predicted"/>
<accession>A0A0F8VZR3</accession>
<comment type="caution">
    <text evidence="1">The sequence shown here is derived from an EMBL/GenBank/DDBJ whole genome shotgun (WGS) entry which is preliminary data.</text>
</comment>
<dbReference type="EMBL" id="LAZR01068316">
    <property type="protein sequence ID" value="KKK49867.1"/>
    <property type="molecule type" value="Genomic_DNA"/>
</dbReference>
<dbReference type="AlphaFoldDB" id="A0A0F8VZR3"/>
<evidence type="ECO:0000313" key="1">
    <source>
        <dbReference type="EMBL" id="KKK49867.1"/>
    </source>
</evidence>
<name>A0A0F8VZR3_9ZZZZ</name>